<organism evidence="1">
    <name type="scientific">Myoviridae sp. ctiil21</name>
    <dbReference type="NCBI Taxonomy" id="2825153"/>
    <lineage>
        <taxon>Viruses</taxon>
        <taxon>Duplodnaviria</taxon>
        <taxon>Heunggongvirae</taxon>
        <taxon>Uroviricota</taxon>
        <taxon>Caudoviricetes</taxon>
    </lineage>
</organism>
<reference evidence="1" key="1">
    <citation type="journal article" date="2021" name="Proc. Natl. Acad. Sci. U.S.A.">
        <title>A Catalog of Tens of Thousands of Viruses from Human Metagenomes Reveals Hidden Associations with Chronic Diseases.</title>
        <authorList>
            <person name="Tisza M.J."/>
            <person name="Buck C.B."/>
        </authorList>
    </citation>
    <scope>NUCLEOTIDE SEQUENCE</scope>
    <source>
        <strain evidence="1">Ctiil21</strain>
    </source>
</reference>
<sequence length="187" mass="21056">MDITIKKIKADKGKLVFEYDKKEDGNLPISTHKSTFEEEPEPSFWSAFGYLRADVCKILEVDPGQYARRIVPMGVRYSTGADGYEGAIITCEYHMPKSRTMTTINTPLLWFPETDEQVGLPSYFSEETEEHLRNLIHEAVRYLAGHRGQGGLFDDDGQDPRNVTPEDSPVRLAAVEQSGTDIRQIAG</sequence>
<accession>A0A8S5P6E5</accession>
<name>A0A8S5P6E5_9CAUD</name>
<proteinExistence type="predicted"/>
<dbReference type="EMBL" id="BK015343">
    <property type="protein sequence ID" value="DAE02224.1"/>
    <property type="molecule type" value="Genomic_DNA"/>
</dbReference>
<protein>
    <submittedName>
        <fullName evidence="1">Uncharacterized protein</fullName>
    </submittedName>
</protein>
<evidence type="ECO:0000313" key="1">
    <source>
        <dbReference type="EMBL" id="DAE02224.1"/>
    </source>
</evidence>